<dbReference type="AlphaFoldDB" id="K9XY01"/>
<accession>K9XY01</accession>
<gene>
    <name evidence="1" type="ordered locus">Sta7437_3926</name>
</gene>
<sequence>MNYPIPATPEEIFALRELPIDEELIATAVAGIVKIARQQGQSLEELQAEVLQDDSLLDGLQRKWLSNLLTQAWQMIT</sequence>
<organism evidence="1 2">
    <name type="scientific">Stanieria cyanosphaera (strain ATCC 29371 / PCC 7437)</name>
    <dbReference type="NCBI Taxonomy" id="111780"/>
    <lineage>
        <taxon>Bacteria</taxon>
        <taxon>Bacillati</taxon>
        <taxon>Cyanobacteriota</taxon>
        <taxon>Cyanophyceae</taxon>
        <taxon>Pleurocapsales</taxon>
        <taxon>Dermocarpellaceae</taxon>
        <taxon>Stanieria</taxon>
    </lineage>
</organism>
<proteinExistence type="predicted"/>
<dbReference type="eggNOG" id="ENOG5032ZRQ">
    <property type="taxonomic scope" value="Bacteria"/>
</dbReference>
<keyword evidence="2" id="KW-1185">Reference proteome</keyword>
<dbReference type="HOGENOM" id="CLU_174577_0_0_3"/>
<reference evidence="2" key="1">
    <citation type="journal article" date="2013" name="Proc. Natl. Acad. Sci. U.S.A.">
        <title>Improving the coverage of the cyanobacterial phylum using diversity-driven genome sequencing.</title>
        <authorList>
            <person name="Shih P.M."/>
            <person name="Wu D."/>
            <person name="Latifi A."/>
            <person name="Axen S.D."/>
            <person name="Fewer D.P."/>
            <person name="Talla E."/>
            <person name="Calteau A."/>
            <person name="Cai F."/>
            <person name="Tandeau de Marsac N."/>
            <person name="Rippka R."/>
            <person name="Herdman M."/>
            <person name="Sivonen K."/>
            <person name="Coursin T."/>
            <person name="Laurent T."/>
            <person name="Goodwin L."/>
            <person name="Nolan M."/>
            <person name="Davenport K.W."/>
            <person name="Han C.S."/>
            <person name="Rubin E.M."/>
            <person name="Eisen J.A."/>
            <person name="Woyke T."/>
            <person name="Gugger M."/>
            <person name="Kerfeld C.A."/>
        </authorList>
    </citation>
    <scope>NUCLEOTIDE SEQUENCE [LARGE SCALE GENOMIC DNA]</scope>
    <source>
        <strain evidence="2">ATCC 29371 / PCC 7437</strain>
    </source>
</reference>
<dbReference type="Proteomes" id="UP000010473">
    <property type="component" value="Chromosome"/>
</dbReference>
<dbReference type="KEGG" id="scs:Sta7437_3926"/>
<dbReference type="OrthoDB" id="515414at2"/>
<dbReference type="EMBL" id="CP003653">
    <property type="protein sequence ID" value="AFZ37408.1"/>
    <property type="molecule type" value="Genomic_DNA"/>
</dbReference>
<evidence type="ECO:0000313" key="2">
    <source>
        <dbReference type="Proteomes" id="UP000010473"/>
    </source>
</evidence>
<protein>
    <submittedName>
        <fullName evidence="1">Uncharacterized protein</fullName>
    </submittedName>
</protein>
<evidence type="ECO:0000313" key="1">
    <source>
        <dbReference type="EMBL" id="AFZ37408.1"/>
    </source>
</evidence>
<name>K9XY01_STAC7</name>
<dbReference type="STRING" id="111780.Sta7437_3926"/>
<dbReference type="RefSeq" id="WP_015195067.1">
    <property type="nucleotide sequence ID" value="NC_019748.1"/>
</dbReference>